<dbReference type="PROSITE" id="PS00626">
    <property type="entry name" value="RCC1_2"/>
    <property type="match status" value="2"/>
</dbReference>
<dbReference type="GO" id="GO:0005085">
    <property type="term" value="F:guanyl-nucleotide exchange factor activity"/>
    <property type="evidence" value="ECO:0007669"/>
    <property type="project" value="TreeGrafter"/>
</dbReference>
<dbReference type="PROSITE" id="PS50012">
    <property type="entry name" value="RCC1_3"/>
    <property type="match status" value="6"/>
</dbReference>
<evidence type="ECO:0000313" key="6">
    <source>
        <dbReference type="Proteomes" id="UP000185696"/>
    </source>
</evidence>
<dbReference type="Gene3D" id="2.130.10.30">
    <property type="entry name" value="Regulator of chromosome condensation 1/beta-lactamase-inhibitor protein II"/>
    <property type="match status" value="3"/>
</dbReference>
<evidence type="ECO:0000256" key="2">
    <source>
        <dbReference type="ARBA" id="ARBA00022737"/>
    </source>
</evidence>
<name>A0A7Z0WLY5_9PSEU</name>
<dbReference type="InterPro" id="IPR009091">
    <property type="entry name" value="RCC1/BLIP-II"/>
</dbReference>
<dbReference type="PANTHER" id="PTHR45982:SF1">
    <property type="entry name" value="REGULATOR OF CHROMOSOME CONDENSATION"/>
    <property type="match status" value="1"/>
</dbReference>
<organism evidence="5 6">
    <name type="scientific">Actinophytocola xinjiangensis</name>
    <dbReference type="NCBI Taxonomy" id="485602"/>
    <lineage>
        <taxon>Bacteria</taxon>
        <taxon>Bacillati</taxon>
        <taxon>Actinomycetota</taxon>
        <taxon>Actinomycetes</taxon>
        <taxon>Pseudonocardiales</taxon>
        <taxon>Pseudonocardiaceae</taxon>
    </lineage>
</organism>
<protein>
    <recommendedName>
        <fullName evidence="4">RCC1-like domain-containing protein</fullName>
    </recommendedName>
</protein>
<dbReference type="InterPro" id="IPR051553">
    <property type="entry name" value="Ran_GTPase-activating"/>
</dbReference>
<dbReference type="Pfam" id="PF25390">
    <property type="entry name" value="WD40_RLD"/>
    <property type="match status" value="1"/>
</dbReference>
<dbReference type="GO" id="GO:0005737">
    <property type="term" value="C:cytoplasm"/>
    <property type="evidence" value="ECO:0007669"/>
    <property type="project" value="TreeGrafter"/>
</dbReference>
<dbReference type="InterPro" id="IPR058923">
    <property type="entry name" value="RCC1-like_dom"/>
</dbReference>
<comment type="caution">
    <text evidence="5">The sequence shown here is derived from an EMBL/GenBank/DDBJ whole genome shotgun (WGS) entry which is preliminary data.</text>
</comment>
<gene>
    <name evidence="5" type="ORF">BLA60_15435</name>
</gene>
<evidence type="ECO:0000313" key="5">
    <source>
        <dbReference type="EMBL" id="OLF10571.1"/>
    </source>
</evidence>
<dbReference type="Proteomes" id="UP000185696">
    <property type="component" value="Unassembled WGS sequence"/>
</dbReference>
<feature type="domain" description="RCC1-like" evidence="4">
    <location>
        <begin position="25"/>
        <end position="355"/>
    </location>
</feature>
<dbReference type="PANTHER" id="PTHR45982">
    <property type="entry name" value="REGULATOR OF CHROMOSOME CONDENSATION"/>
    <property type="match status" value="1"/>
</dbReference>
<reference evidence="5 6" key="1">
    <citation type="submission" date="2016-12" db="EMBL/GenBank/DDBJ databases">
        <title>The draft genome sequence of Actinophytocola xinjiangensis.</title>
        <authorList>
            <person name="Wang W."/>
            <person name="Yuan L."/>
        </authorList>
    </citation>
    <scope>NUCLEOTIDE SEQUENCE [LARGE SCALE GENOMIC DNA]</scope>
    <source>
        <strain evidence="5 6">CGMCC 4.4663</strain>
    </source>
</reference>
<keyword evidence="3" id="KW-0732">Signal</keyword>
<dbReference type="SUPFAM" id="SSF50985">
    <property type="entry name" value="RCC1/BLIP-II"/>
    <property type="match status" value="1"/>
</dbReference>
<evidence type="ECO:0000256" key="3">
    <source>
        <dbReference type="SAM" id="SignalP"/>
    </source>
</evidence>
<evidence type="ECO:0000259" key="4">
    <source>
        <dbReference type="Pfam" id="PF25390"/>
    </source>
</evidence>
<accession>A0A7Z0WLY5</accession>
<feature type="signal peptide" evidence="3">
    <location>
        <begin position="1"/>
        <end position="21"/>
    </location>
</feature>
<keyword evidence="6" id="KW-1185">Reference proteome</keyword>
<dbReference type="Pfam" id="PF00415">
    <property type="entry name" value="RCC1"/>
    <property type="match status" value="1"/>
</dbReference>
<keyword evidence="2" id="KW-0677">Repeat</keyword>
<dbReference type="RefSeq" id="WP_075133560.1">
    <property type="nucleotide sequence ID" value="NZ_MSIF01000006.1"/>
</dbReference>
<evidence type="ECO:0000256" key="1">
    <source>
        <dbReference type="ARBA" id="ARBA00022658"/>
    </source>
</evidence>
<dbReference type="AlphaFoldDB" id="A0A7Z0WLY5"/>
<keyword evidence="1" id="KW-0344">Guanine-nucleotide releasing factor</keyword>
<sequence length="434" mass="42776">MLGIAVASAVAMVVLAVPANAVGSETFGWGRNLAGQAGDNTWVNRSLPSRTCAVGATDCTANPLTGVKALVSARSSSFALLSDGTVAAWGSNERGALGDGTTTTRYVPVRVCAVGATDCVANPLTGVKALAGGERHALALLANGTVLSWGSNSFGQLGDGTSTSTHRAIPAPVCAVGATDCAANPLRGVRAIGAGPLHSLAVLANGSVVSWGDNGSGELGDGSGAWVQKTPVRVAVTDVVAVAAGASFSLALRSNGTVLSWGFNGSGQLGDGTTTGRPIPGPVCAPGATDCAANPLTGVTSIAAAHTGSHVIAVRANGIPLMWGFNGNGELGDGTTNDRHLPGPVCAVGATDCGAQPLTGITAVAAGNQFTLARTAVGTMLSWGANFDGMLGIGTTGPKELTPSQVLSPDGSGPLTRVTLISAGYWNSLAARSA</sequence>
<proteinExistence type="predicted"/>
<feature type="chain" id="PRO_5031141125" description="RCC1-like domain-containing protein" evidence="3">
    <location>
        <begin position="22"/>
        <end position="434"/>
    </location>
</feature>
<dbReference type="InterPro" id="IPR000408">
    <property type="entry name" value="Reg_chr_condens"/>
</dbReference>
<dbReference type="PRINTS" id="PR00633">
    <property type="entry name" value="RCCNDNSATION"/>
</dbReference>
<dbReference type="EMBL" id="MSIF01000006">
    <property type="protein sequence ID" value="OLF10571.1"/>
    <property type="molecule type" value="Genomic_DNA"/>
</dbReference>